<evidence type="ECO:0000313" key="1">
    <source>
        <dbReference type="EMBL" id="KFE56886.1"/>
    </source>
</evidence>
<organism evidence="1 2">
    <name type="scientific">Pseudomonas syringae</name>
    <dbReference type="NCBI Taxonomy" id="317"/>
    <lineage>
        <taxon>Bacteria</taxon>
        <taxon>Pseudomonadati</taxon>
        <taxon>Pseudomonadota</taxon>
        <taxon>Gammaproteobacteria</taxon>
        <taxon>Pseudomonadales</taxon>
        <taxon>Pseudomonadaceae</taxon>
        <taxon>Pseudomonas</taxon>
    </lineage>
</organism>
<comment type="caution">
    <text evidence="1">The sequence shown here is derived from an EMBL/GenBank/DDBJ whole genome shotgun (WGS) entry which is preliminary data.</text>
</comment>
<dbReference type="AlphaFoldDB" id="A0A085VN73"/>
<dbReference type="PATRIC" id="fig|317.175.peg.1413"/>
<keyword evidence="1" id="KW-0378">Hydrolase</keyword>
<keyword evidence="1" id="KW-0540">Nuclease</keyword>
<dbReference type="SUPFAM" id="SSF51658">
    <property type="entry name" value="Xylose isomerase-like"/>
    <property type="match status" value="1"/>
</dbReference>
<dbReference type="Proteomes" id="UP000028631">
    <property type="component" value="Unassembled WGS sequence"/>
</dbReference>
<keyword evidence="2" id="KW-1185">Reference proteome</keyword>
<sequence length="265" mass="29067">MNMNPVSISLSSFGADPVRHQGQAAFVDLVAVSGATRIELREELMTHESLSALCSAVASRQLECLYSSPLELWLPETLTPNPQLSATLQRAVLAGAQWLKVSLGHYREDCDLAALAQLLTQQPVRLLVENDQTLHGGRIDGFVHFFAQISDLHIPVGMTFDVGNWHWQEQSPLSAARQLGQYVEYVHFKAVTRDAAGKLIAIPPQPCDLPAWGELLGYMTPGLPRAIEYPLQGDDLLEVTRHQVSILADLAGTHEAAQPKEPSHV</sequence>
<proteinExistence type="predicted"/>
<reference evidence="1 2" key="1">
    <citation type="submission" date="2014-07" db="EMBL/GenBank/DDBJ databases">
        <title>Draft Genome Sequences of Environmental Pseudomonas syringae strains.</title>
        <authorList>
            <person name="Baltrus D.A."/>
            <person name="Berge O."/>
            <person name="Morris C."/>
        </authorList>
    </citation>
    <scope>NUCLEOTIDE SEQUENCE [LARGE SCALE GENOMIC DNA]</scope>
    <source>
        <strain evidence="1 2">GAW0119</strain>
    </source>
</reference>
<accession>A0A085VN73</accession>
<dbReference type="RefSeq" id="WP_032627189.1">
    <property type="nucleotide sequence ID" value="NZ_JPQU01000023.1"/>
</dbReference>
<dbReference type="InterPro" id="IPR036237">
    <property type="entry name" value="Xyl_isomerase-like_sf"/>
</dbReference>
<gene>
    <name evidence="1" type="ORF">IV01_06795</name>
</gene>
<dbReference type="Gene3D" id="3.20.20.150">
    <property type="entry name" value="Divalent-metal-dependent TIM barrel enzymes"/>
    <property type="match status" value="1"/>
</dbReference>
<dbReference type="EMBL" id="JPQU01000023">
    <property type="protein sequence ID" value="KFE56886.1"/>
    <property type="molecule type" value="Genomic_DNA"/>
</dbReference>
<name>A0A085VN73_PSESX</name>
<evidence type="ECO:0000313" key="2">
    <source>
        <dbReference type="Proteomes" id="UP000028631"/>
    </source>
</evidence>
<dbReference type="OrthoDB" id="2237247at2"/>
<keyword evidence="1" id="KW-0255">Endonuclease</keyword>
<protein>
    <submittedName>
        <fullName evidence="1">AP endonuclease</fullName>
    </submittedName>
</protein>
<dbReference type="GO" id="GO:0004519">
    <property type="term" value="F:endonuclease activity"/>
    <property type="evidence" value="ECO:0007669"/>
    <property type="project" value="UniProtKB-KW"/>
</dbReference>